<dbReference type="Proteomes" id="UP000184465">
    <property type="component" value="Unassembled WGS sequence"/>
</dbReference>
<reference evidence="1 2" key="1">
    <citation type="submission" date="2016-11" db="EMBL/GenBank/DDBJ databases">
        <authorList>
            <person name="Jaros S."/>
            <person name="Januszkiewicz K."/>
            <person name="Wedrychowicz H."/>
        </authorList>
    </citation>
    <scope>NUCLEOTIDE SEQUENCE [LARGE SCALE GENOMIC DNA]</scope>
    <source>
        <strain evidence="1 2">DSM 15212</strain>
    </source>
</reference>
<evidence type="ECO:0000313" key="1">
    <source>
        <dbReference type="EMBL" id="SHJ83024.1"/>
    </source>
</evidence>
<evidence type="ECO:0000313" key="2">
    <source>
        <dbReference type="Proteomes" id="UP000184465"/>
    </source>
</evidence>
<dbReference type="RefSeq" id="WP_073148057.1">
    <property type="nucleotide sequence ID" value="NZ_FRAG01000010.1"/>
</dbReference>
<protein>
    <submittedName>
        <fullName evidence="1">Uncharacterized protein</fullName>
    </submittedName>
</protein>
<sequence length="92" mass="10582">MKEILENIRLFFVGALDMQGKAHGHIENEASDTMDQFMLLCFGDLLGIDLPTTYYALELLPYLGEDLVKWNMRMSDKKSIWEEKAGKLDIDP</sequence>
<organism evidence="1 2">
    <name type="scientific">Paramaledivibacter caminithermalis (strain DSM 15212 / CIP 107654 / DViRD3)</name>
    <name type="common">Clostridium caminithermale</name>
    <dbReference type="NCBI Taxonomy" id="1121301"/>
    <lineage>
        <taxon>Bacteria</taxon>
        <taxon>Bacillati</taxon>
        <taxon>Bacillota</taxon>
        <taxon>Clostridia</taxon>
        <taxon>Peptostreptococcales</taxon>
        <taxon>Caminicellaceae</taxon>
        <taxon>Paramaledivibacter</taxon>
    </lineage>
</organism>
<accession>A0A1M6MHW3</accession>
<dbReference type="STRING" id="1121301.SAMN02745912_01264"/>
<gene>
    <name evidence="1" type="ORF">SAMN02745912_01264</name>
</gene>
<dbReference type="AlphaFoldDB" id="A0A1M6MHW3"/>
<dbReference type="InterPro" id="IPR058303">
    <property type="entry name" value="DUF7990"/>
</dbReference>
<dbReference type="Pfam" id="PF25952">
    <property type="entry name" value="DUF7990"/>
    <property type="match status" value="1"/>
</dbReference>
<proteinExistence type="predicted"/>
<dbReference type="OrthoDB" id="5358049at2"/>
<name>A0A1M6MHW3_PARC5</name>
<keyword evidence="2" id="KW-1185">Reference proteome</keyword>
<dbReference type="EMBL" id="FRAG01000010">
    <property type="protein sequence ID" value="SHJ83024.1"/>
    <property type="molecule type" value="Genomic_DNA"/>
</dbReference>